<feature type="chain" id="PRO_5008905461" evidence="3">
    <location>
        <begin position="26"/>
        <end position="460"/>
    </location>
</feature>
<feature type="transmembrane region" description="Helical" evidence="2">
    <location>
        <begin position="440"/>
        <end position="459"/>
    </location>
</feature>
<feature type="region of interest" description="Disordered" evidence="1">
    <location>
        <begin position="40"/>
        <end position="162"/>
    </location>
</feature>
<dbReference type="EMBL" id="LJIJ01000063">
    <property type="protein sequence ID" value="ODN03811.1"/>
    <property type="molecule type" value="Genomic_DNA"/>
</dbReference>
<comment type="caution">
    <text evidence="4">The sequence shown here is derived from an EMBL/GenBank/DDBJ whole genome shotgun (WGS) entry which is preliminary data.</text>
</comment>
<gene>
    <name evidence="4" type="ORF">Ocin01_02868</name>
</gene>
<keyword evidence="2" id="KW-0812">Transmembrane</keyword>
<dbReference type="Proteomes" id="UP000094527">
    <property type="component" value="Unassembled WGS sequence"/>
</dbReference>
<feature type="signal peptide" evidence="3">
    <location>
        <begin position="1"/>
        <end position="25"/>
    </location>
</feature>
<dbReference type="AlphaFoldDB" id="A0A1D2NEX8"/>
<feature type="region of interest" description="Disordered" evidence="1">
    <location>
        <begin position="347"/>
        <end position="409"/>
    </location>
</feature>
<evidence type="ECO:0000313" key="4">
    <source>
        <dbReference type="EMBL" id="ODN03811.1"/>
    </source>
</evidence>
<keyword evidence="3" id="KW-0732">Signal</keyword>
<keyword evidence="2" id="KW-1133">Transmembrane helix</keyword>
<accession>A0A1D2NEX8</accession>
<feature type="region of interest" description="Disordered" evidence="1">
    <location>
        <begin position="181"/>
        <end position="246"/>
    </location>
</feature>
<dbReference type="OrthoDB" id="6077854at2759"/>
<feature type="compositionally biased region" description="Polar residues" evidence="1">
    <location>
        <begin position="183"/>
        <end position="200"/>
    </location>
</feature>
<feature type="compositionally biased region" description="Low complexity" evidence="1">
    <location>
        <begin position="58"/>
        <end position="67"/>
    </location>
</feature>
<reference evidence="4 5" key="1">
    <citation type="journal article" date="2016" name="Genome Biol. Evol.">
        <title>Gene Family Evolution Reflects Adaptation to Soil Environmental Stressors in the Genome of the Collembolan Orchesella cincta.</title>
        <authorList>
            <person name="Faddeeva-Vakhrusheva A."/>
            <person name="Derks M.F."/>
            <person name="Anvar S.Y."/>
            <person name="Agamennone V."/>
            <person name="Suring W."/>
            <person name="Smit S."/>
            <person name="van Straalen N.M."/>
            <person name="Roelofs D."/>
        </authorList>
    </citation>
    <scope>NUCLEOTIDE SEQUENCE [LARGE SCALE GENOMIC DNA]</scope>
    <source>
        <tissue evidence="4">Mixed pool</tissue>
    </source>
</reference>
<evidence type="ECO:0000256" key="3">
    <source>
        <dbReference type="SAM" id="SignalP"/>
    </source>
</evidence>
<evidence type="ECO:0000256" key="2">
    <source>
        <dbReference type="SAM" id="Phobius"/>
    </source>
</evidence>
<feature type="compositionally biased region" description="Low complexity" evidence="1">
    <location>
        <begin position="75"/>
        <end position="162"/>
    </location>
</feature>
<evidence type="ECO:0000313" key="5">
    <source>
        <dbReference type="Proteomes" id="UP000094527"/>
    </source>
</evidence>
<protein>
    <submittedName>
        <fullName evidence="4">Uncharacterized protein</fullName>
    </submittedName>
</protein>
<keyword evidence="5" id="KW-1185">Reference proteome</keyword>
<organism evidence="4 5">
    <name type="scientific">Orchesella cincta</name>
    <name type="common">Springtail</name>
    <name type="synonym">Podura cincta</name>
    <dbReference type="NCBI Taxonomy" id="48709"/>
    <lineage>
        <taxon>Eukaryota</taxon>
        <taxon>Metazoa</taxon>
        <taxon>Ecdysozoa</taxon>
        <taxon>Arthropoda</taxon>
        <taxon>Hexapoda</taxon>
        <taxon>Collembola</taxon>
        <taxon>Entomobryomorpha</taxon>
        <taxon>Entomobryoidea</taxon>
        <taxon>Orchesellidae</taxon>
        <taxon>Orchesellinae</taxon>
        <taxon>Orchesella</taxon>
    </lineage>
</organism>
<proteinExistence type="predicted"/>
<keyword evidence="2" id="KW-0472">Membrane</keyword>
<name>A0A1D2NEX8_ORCCI</name>
<sequence>MHRIILTFSTIILVFTSSYVTDVSASKSHQMNGWLTGNYDYGTSPVESPTAPPPPPSHQGNHQQQGHHPQHHQNPHQPLNTQQTHGHQTHHTNGQHNQQSQGHHQQQNQQPPHQQHQQSHAIPPAPIAHTPTDPRSGQVVQIQGHQQQQQQQPASSHQIQQHHVTNLDNPGYQQQTYMQNQQLAGNHQSPQLHPNNYNQNQKHEPVHSKPTKNEPTGGDWLFQPPSPDPPAKSLQEQQRYEDELKTRKTKWDIEDEERKKAEGSLNYKDKIVEITKTHEKRKDLIGEGNRIQNGQQVIIGPNGGYQQIPQNPRAESPSPHVENQFKVPEGYYKDKINQDKNFKFAEVVYGPPPSNAKRNQASKEINRPNDRRNHKPHDRFQPPVQRKSSDAEGYGQGPPSPPRAAGYGRHLLEDPPSEIIYDYGWFDDDRNHACCVHINFVTILAITLIGLFGYSISFYL</sequence>
<evidence type="ECO:0000256" key="1">
    <source>
        <dbReference type="SAM" id="MobiDB-lite"/>
    </source>
</evidence>